<accession>A0A3F2S4B6</accession>
<dbReference type="PANTHER" id="PTHR43762">
    <property type="entry name" value="L-GULONOLACTONE OXIDASE"/>
    <property type="match status" value="1"/>
</dbReference>
<dbReference type="Pfam" id="PF01738">
    <property type="entry name" value="DLH"/>
    <property type="match status" value="1"/>
</dbReference>
<dbReference type="PANTHER" id="PTHR43762:SF1">
    <property type="entry name" value="D-ARABINONO-1,4-LACTONE OXIDASE"/>
    <property type="match status" value="1"/>
</dbReference>
<dbReference type="Pfam" id="PF04030">
    <property type="entry name" value="ALO"/>
    <property type="match status" value="1"/>
</dbReference>
<dbReference type="PROSITE" id="PS51387">
    <property type="entry name" value="FAD_PCMH"/>
    <property type="match status" value="1"/>
</dbReference>
<feature type="domain" description="FAD-binding PCMH-type" evidence="2">
    <location>
        <begin position="291"/>
        <end position="470"/>
    </location>
</feature>
<dbReference type="GO" id="GO:0016020">
    <property type="term" value="C:membrane"/>
    <property type="evidence" value="ECO:0007669"/>
    <property type="project" value="InterPro"/>
</dbReference>
<dbReference type="Gene3D" id="3.30.70.2520">
    <property type="match status" value="1"/>
</dbReference>
<dbReference type="SUPFAM" id="SSF53474">
    <property type="entry name" value="alpha/beta-Hydrolases"/>
    <property type="match status" value="1"/>
</dbReference>
<dbReference type="InterPro" id="IPR010029">
    <property type="entry name" value="GL_DH"/>
</dbReference>
<dbReference type="NCBIfam" id="TIGR01676">
    <property type="entry name" value="GLDHase"/>
    <property type="match status" value="1"/>
</dbReference>
<dbReference type="SUPFAM" id="SSF56176">
    <property type="entry name" value="FAD-binding/transporter-associated domain-like"/>
    <property type="match status" value="1"/>
</dbReference>
<dbReference type="GO" id="GO:0071949">
    <property type="term" value="F:FAD binding"/>
    <property type="evidence" value="ECO:0007669"/>
    <property type="project" value="InterPro"/>
</dbReference>
<dbReference type="InterPro" id="IPR036318">
    <property type="entry name" value="FAD-bd_PCMH-like_sf"/>
</dbReference>
<evidence type="ECO:0000313" key="5">
    <source>
        <dbReference type="Proteomes" id="UP000277300"/>
    </source>
</evidence>
<dbReference type="InterPro" id="IPR002925">
    <property type="entry name" value="Dienelactn_hydro"/>
</dbReference>
<dbReference type="InterPro" id="IPR016169">
    <property type="entry name" value="FAD-bd_PCMH_sub2"/>
</dbReference>
<dbReference type="InterPro" id="IPR010031">
    <property type="entry name" value="FAD_lactone_oxidase-like"/>
</dbReference>
<dbReference type="InterPro" id="IPR007173">
    <property type="entry name" value="ALO_C"/>
</dbReference>
<sequence length="771" mass="86126">MSCCPVTAEPARDAAAHVGVMKKAGNTNIYVTGPATSKAGVLAFPDIYGLDSGRTKADADTLGKLGYAVVVVDLTDGDYLENTDTLVDWFKKYTFEQQFGPRIQDAINYLKTEAGAERLISYGMCWGSWVGATQTTQPDPVVLGHVSFHPTWIVENILKGDGAVNNLAESVKVPQILMAAGDDPDFVKPEGSVDKILKARADIGAKSEVLLFADMNHGWVHRGDMNDPATKAAVMKAWHAAVKFIQTNCPVNAVVAAAVAAAGLATTLADVSHAEKKTEDHHEFVNWSATHECRPKNFHVPETMDEVEKLLKTYHDKKQKLRCMGAGVSPNGLGFSGEISGKKDTNEALMTLALLDKILNVDKDKLQVTVETGYIVGELLDKLRTYGMTMQNVASIRDQQVGGICQAGCHGTGAGIPPIDDQIVEMELVTPAKGKMTLSATKNPELFEMAKCGLGALGVVTKVTLQCVPMHRLIEKTTVMTLEEIRKNHNRWLVEYQHLRYMWIPYTDTVVVVQCRRVQGDEPVNEKRFPPIKNSEKIRMEVPRKLYLELTKGKPAPDYLDWSFTKLRDKLLEINPLDKKHVICVNEAEKQFWKLSEGYRVAYSDDIIGFDCGGQQLVEEVSFPCAGTLDLDFMEQLLKRIDKEDIPAHSPIEQRWTARSTSAMSPASSSNPHQVFSWVGVILYLPTAEKKVREAIKDRFMEFYATYRDFMEPYGATEHWAKIEWPSDVTERQKMRDRLKKRYPIEKFKKARDEVDPHHILSNHIVDELCA</sequence>
<dbReference type="InterPro" id="IPR029058">
    <property type="entry name" value="AB_hydrolase_fold"/>
</dbReference>
<dbReference type="EMBL" id="MBAD02001076">
    <property type="protein sequence ID" value="RLN58986.1"/>
    <property type="molecule type" value="Genomic_DNA"/>
</dbReference>
<gene>
    <name evidence="3" type="ORF">BBJ29_001480</name>
    <name evidence="4" type="ORF">BBP00_00000076</name>
</gene>
<evidence type="ECO:0000313" key="6">
    <source>
        <dbReference type="Proteomes" id="UP000284657"/>
    </source>
</evidence>
<dbReference type="AlphaFoldDB" id="A0A3F2S4B6"/>
<dbReference type="GO" id="GO:0003885">
    <property type="term" value="F:D-arabinono-1,4-lactone oxidase activity"/>
    <property type="evidence" value="ECO:0007669"/>
    <property type="project" value="InterPro"/>
</dbReference>
<dbReference type="GO" id="GO:0016633">
    <property type="term" value="F:galactonolactone dehydrogenase activity"/>
    <property type="evidence" value="ECO:0007669"/>
    <property type="project" value="InterPro"/>
</dbReference>
<evidence type="ECO:0000313" key="3">
    <source>
        <dbReference type="EMBL" id="RLN58986.1"/>
    </source>
</evidence>
<dbReference type="EMBL" id="MBDO02000001">
    <property type="protein sequence ID" value="RLN69970.1"/>
    <property type="molecule type" value="Genomic_DNA"/>
</dbReference>
<dbReference type="InterPro" id="IPR006094">
    <property type="entry name" value="Oxid_FAD_bind_N"/>
</dbReference>
<keyword evidence="1" id="KW-0560">Oxidoreductase</keyword>
<dbReference type="Proteomes" id="UP000284657">
    <property type="component" value="Unassembled WGS sequence"/>
</dbReference>
<evidence type="ECO:0000256" key="1">
    <source>
        <dbReference type="ARBA" id="ARBA00023002"/>
    </source>
</evidence>
<dbReference type="GO" id="GO:0016787">
    <property type="term" value="F:hydrolase activity"/>
    <property type="evidence" value="ECO:0007669"/>
    <property type="project" value="InterPro"/>
</dbReference>
<dbReference type="Gene3D" id="3.40.50.1820">
    <property type="entry name" value="alpha/beta hydrolase"/>
    <property type="match status" value="1"/>
</dbReference>
<dbReference type="Gene3D" id="3.30.43.10">
    <property type="entry name" value="Uridine Diphospho-n-acetylenolpyruvylglucosamine Reductase, domain 2"/>
    <property type="match status" value="1"/>
</dbReference>
<dbReference type="InterPro" id="IPR016167">
    <property type="entry name" value="FAD-bd_PCMH_sub1"/>
</dbReference>
<comment type="caution">
    <text evidence="4">The sequence shown here is derived from an EMBL/GenBank/DDBJ whole genome shotgun (WGS) entry which is preliminary data.</text>
</comment>
<dbReference type="Gene3D" id="3.30.465.10">
    <property type="match status" value="1"/>
</dbReference>
<evidence type="ECO:0000313" key="4">
    <source>
        <dbReference type="EMBL" id="RLN69970.1"/>
    </source>
</evidence>
<protein>
    <recommendedName>
        <fullName evidence="2">FAD-binding PCMH-type domain-containing protein</fullName>
    </recommendedName>
</protein>
<dbReference type="Proteomes" id="UP000277300">
    <property type="component" value="Unassembled WGS sequence"/>
</dbReference>
<name>A0A3F2S4B6_9STRA</name>
<reference evidence="5 6" key="1">
    <citation type="submission" date="2018-07" db="EMBL/GenBank/DDBJ databases">
        <title>Genome sequencing of oomycete isolates from Chile give support for New Zealand origin for Phytophthora kernoviae and make available the first Nothophytophthora sp. genome.</title>
        <authorList>
            <person name="Studholme D.J."/>
            <person name="Sanfuentes E."/>
            <person name="Panda P."/>
            <person name="Hill R."/>
            <person name="Sambles C."/>
            <person name="Grant M."/>
            <person name="Williams N.M."/>
            <person name="Mcdougal R.L."/>
        </authorList>
    </citation>
    <scope>NUCLEOTIDE SEQUENCE [LARGE SCALE GENOMIC DNA]</scope>
    <source>
        <strain evidence="4">Chile6</strain>
        <strain evidence="3">Chile7</strain>
    </source>
</reference>
<dbReference type="InterPro" id="IPR016166">
    <property type="entry name" value="FAD-bd_PCMH"/>
</dbReference>
<proteinExistence type="predicted"/>
<dbReference type="OrthoDB" id="610608at2759"/>
<evidence type="ECO:0000259" key="2">
    <source>
        <dbReference type="PROSITE" id="PS51387"/>
    </source>
</evidence>
<dbReference type="Pfam" id="PF01565">
    <property type="entry name" value="FAD_binding_4"/>
    <property type="match status" value="1"/>
</dbReference>
<organism evidence="4 5">
    <name type="scientific">Phytophthora kernoviae</name>
    <dbReference type="NCBI Taxonomy" id="325452"/>
    <lineage>
        <taxon>Eukaryota</taxon>
        <taxon>Sar</taxon>
        <taxon>Stramenopiles</taxon>
        <taxon>Oomycota</taxon>
        <taxon>Peronosporomycetes</taxon>
        <taxon>Peronosporales</taxon>
        <taxon>Peronosporaceae</taxon>
        <taxon>Phytophthora</taxon>
    </lineage>
</organism>